<dbReference type="Proteomes" id="UP000646844">
    <property type="component" value="Unassembled WGS sequence"/>
</dbReference>
<dbReference type="Gene3D" id="1.10.520.30">
    <property type="entry name" value="AF1862-like domain"/>
    <property type="match status" value="1"/>
</dbReference>
<evidence type="ECO:0000256" key="1">
    <source>
        <dbReference type="ARBA" id="ARBA00004496"/>
    </source>
</evidence>
<comment type="caution">
    <text evidence="6">The sequence shown here is derived from an EMBL/GenBank/DDBJ whole genome shotgun (WGS) entry which is preliminary data.</text>
</comment>
<evidence type="ECO:0000256" key="2">
    <source>
        <dbReference type="ARBA" id="ARBA00006161"/>
    </source>
</evidence>
<organism evidence="6 7">
    <name type="scientific">Sulfurisphaera tokodaii</name>
    <dbReference type="NCBI Taxonomy" id="111955"/>
    <lineage>
        <taxon>Archaea</taxon>
        <taxon>Thermoproteota</taxon>
        <taxon>Thermoprotei</taxon>
        <taxon>Sulfolobales</taxon>
        <taxon>Sulfolobaceae</taxon>
        <taxon>Sulfurisphaera</taxon>
    </lineage>
</organism>
<dbReference type="EMBL" id="DUJO01000040">
    <property type="protein sequence ID" value="HII74441.1"/>
    <property type="molecule type" value="Genomic_DNA"/>
</dbReference>
<dbReference type="OMA" id="KSNICVM"/>
<dbReference type="SUPFAM" id="SSF158568">
    <property type="entry name" value="AF1862-like"/>
    <property type="match status" value="1"/>
</dbReference>
<comment type="subcellular location">
    <subcellularLocation>
        <location evidence="1">Cytoplasm</location>
    </subcellularLocation>
</comment>
<evidence type="ECO:0000256" key="4">
    <source>
        <dbReference type="ARBA" id="ARBA00023118"/>
    </source>
</evidence>
<dbReference type="GO" id="GO:0051607">
    <property type="term" value="P:defense response to virus"/>
    <property type="evidence" value="ECO:0007669"/>
    <property type="project" value="UniProtKB-KW"/>
</dbReference>
<keyword evidence="3" id="KW-0963">Cytoplasm</keyword>
<evidence type="ECO:0000313" key="7">
    <source>
        <dbReference type="Proteomes" id="UP000646844"/>
    </source>
</evidence>
<dbReference type="CDD" id="cd09654">
    <property type="entry name" value="Cmr5_III-B"/>
    <property type="match status" value="1"/>
</dbReference>
<evidence type="ECO:0000313" key="6">
    <source>
        <dbReference type="EMBL" id="HII74441.1"/>
    </source>
</evidence>
<comment type="similarity">
    <text evidence="2">Belongs to the CRISPR system Cmr5 family.</text>
</comment>
<gene>
    <name evidence="6" type="primary">cmr5</name>
    <name evidence="6" type="ORF">HA332_08745</name>
</gene>
<dbReference type="GO" id="GO:0005737">
    <property type="term" value="C:cytoplasm"/>
    <property type="evidence" value="ECO:0007669"/>
    <property type="project" value="UniProtKB-SubCell"/>
</dbReference>
<keyword evidence="4" id="KW-0051">Antiviral defense</keyword>
<sequence length="163" mass="18600">MVEGVKLAISIFPKVILQLKDNETLKLFRSRCRDFPEETLNSGFVPTFLFYLSKSDLCTLVKFVNYLNNGGSDIKIGNLRSTETSYTVYSALILYFLTNEELKEKFLKEINLDELCPKNNVTQSANALMHLLNNLYSNSSIVTLLMKDYLLTLKRLAEALINV</sequence>
<name>A0A832TH06_9CREN</name>
<dbReference type="NCBIfam" id="TIGR01881">
    <property type="entry name" value="cas_Cmr5"/>
    <property type="match status" value="1"/>
</dbReference>
<dbReference type="GeneID" id="1460036"/>
<reference evidence="6" key="1">
    <citation type="journal article" date="2020" name="bioRxiv">
        <title>A rank-normalized archaeal taxonomy based on genome phylogeny resolves widespread incomplete and uneven classifications.</title>
        <authorList>
            <person name="Rinke C."/>
            <person name="Chuvochina M."/>
            <person name="Mussig A.J."/>
            <person name="Chaumeil P.-A."/>
            <person name="Waite D.W."/>
            <person name="Whitman W.B."/>
            <person name="Parks D.H."/>
            <person name="Hugenholtz P."/>
        </authorList>
    </citation>
    <scope>NUCLEOTIDE SEQUENCE</scope>
    <source>
        <strain evidence="6">UBA8838</strain>
    </source>
</reference>
<dbReference type="RefSeq" id="WP_010980047.1">
    <property type="nucleotide sequence ID" value="NZ_BAABQO010000001.1"/>
</dbReference>
<accession>A0A832TH06</accession>
<protein>
    <recommendedName>
        <fullName evidence="5">CRISPR type III-B/RAMP module-associated protein Cmr5</fullName>
    </recommendedName>
</protein>
<dbReference type="AlphaFoldDB" id="A0A832TH06"/>
<dbReference type="InterPro" id="IPR010160">
    <property type="entry name" value="CRISPR-assoc_prot_Cmr5"/>
</dbReference>
<proteinExistence type="inferred from homology"/>
<dbReference type="InterPro" id="IPR023101">
    <property type="entry name" value="AF1862-like_dom_sf"/>
</dbReference>
<evidence type="ECO:0000256" key="3">
    <source>
        <dbReference type="ARBA" id="ARBA00022490"/>
    </source>
</evidence>
<evidence type="ECO:0000256" key="5">
    <source>
        <dbReference type="ARBA" id="ARBA00030001"/>
    </source>
</evidence>